<dbReference type="Proteomes" id="UP000243640">
    <property type="component" value="Unassembled WGS sequence"/>
</dbReference>
<sequence length="571" mass="61091">MIPVPGWAKEYNRNTLTQDGAAALIVTLMLIPQSLAYAMLAGLPPQAGLYASILPLVIYGLFGSSRTLSVGPVAVLSLMTAATLGQLSLQGVHYIEGALALALLSGGWLLLFGLLRLGFVAHFISHSVMSGFISASAVLITLSQLRHLLGISLPGEIWQLPGALFARLGEVPVATLAVSAVTLAMLVWARGGLKKILLRVLRPAVATALVRLMPAMVVVAAIVLSGWLQFEQAGVALVQAIPAGLPSLSWPDWAALPWRELMLPSLLLALVGFVESVSIGQTLAARRRQRIVPNRELIGLGLANLSAGVSGGMPVTGGFARSVVNFDAGAQTPAAGIYAAAGITLAGLWFAPWLSGLPQAVLAATIVVSVLGLFDWHQFVHTWRYSHADFSALCATFLLTLLAGVEAGLMSGILVSLLLHLYHSHRPHWAEVGRIAGTEHFRNRLRHRVELQPSLLCLRVDESLYFANAGQLEDIIATLVSQRPGLRHLVLQCTAVNRIDASALDSLLMINERLALAGVDFHLAEVKGPVMDRLERSELLQQLSGQVYLTLYQAWQDLGETDFEPEAGAVN</sequence>
<evidence type="ECO:0000313" key="8">
    <source>
        <dbReference type="EMBL" id="TDW61151.1"/>
    </source>
</evidence>
<protein>
    <submittedName>
        <fullName evidence="7">Sodium-independent anion transporter</fullName>
    </submittedName>
    <submittedName>
        <fullName evidence="8">SulP family sulfate permease</fullName>
    </submittedName>
</protein>
<evidence type="ECO:0000256" key="3">
    <source>
        <dbReference type="ARBA" id="ARBA00022989"/>
    </source>
</evidence>
<evidence type="ECO:0000256" key="4">
    <source>
        <dbReference type="ARBA" id="ARBA00023136"/>
    </source>
</evidence>
<feature type="transmembrane region" description="Helical" evidence="5">
    <location>
        <begin position="70"/>
        <end position="89"/>
    </location>
</feature>
<dbReference type="AlphaFoldDB" id="A0A235CP46"/>
<dbReference type="InterPro" id="IPR036513">
    <property type="entry name" value="STAS_dom_sf"/>
</dbReference>
<keyword evidence="4 5" id="KW-0472">Membrane</keyword>
<feature type="transmembrane region" description="Helical" evidence="5">
    <location>
        <begin position="127"/>
        <end position="145"/>
    </location>
</feature>
<dbReference type="NCBIfam" id="TIGR00815">
    <property type="entry name" value="sulP"/>
    <property type="match status" value="1"/>
</dbReference>
<feature type="transmembrane region" description="Helical" evidence="5">
    <location>
        <begin position="261"/>
        <end position="285"/>
    </location>
</feature>
<feature type="transmembrane region" description="Helical" evidence="5">
    <location>
        <begin position="390"/>
        <end position="419"/>
    </location>
</feature>
<dbReference type="Proteomes" id="UP000295058">
    <property type="component" value="Unassembled WGS sequence"/>
</dbReference>
<reference evidence="7 9" key="1">
    <citation type="submission" date="2017-08" db="EMBL/GenBank/DDBJ databases">
        <title>Draft Genome Sequence of the Marine Bacterium Oceanimonas baumannii ATCC 700832.</title>
        <authorList>
            <person name="Mcclelland W.D."/>
            <person name="Brennan M.A."/>
            <person name="Trachtenberg A.M."/>
            <person name="Maclea K.S."/>
        </authorList>
    </citation>
    <scope>NUCLEOTIDE SEQUENCE [LARGE SCALE GENOMIC DNA]</scope>
    <source>
        <strain evidence="7 9">ATCC 700832</strain>
    </source>
</reference>
<dbReference type="EMBL" id="SODO01000002">
    <property type="protein sequence ID" value="TDW61151.1"/>
    <property type="molecule type" value="Genomic_DNA"/>
</dbReference>
<feature type="transmembrane region" description="Helical" evidence="5">
    <location>
        <begin position="297"/>
        <end position="315"/>
    </location>
</feature>
<feature type="transmembrane region" description="Helical" evidence="5">
    <location>
        <begin position="361"/>
        <end position="378"/>
    </location>
</feature>
<keyword evidence="3 5" id="KW-1133">Transmembrane helix</keyword>
<keyword evidence="2 5" id="KW-0812">Transmembrane</keyword>
<proteinExistence type="predicted"/>
<comment type="caution">
    <text evidence="7">The sequence shown here is derived from an EMBL/GenBank/DDBJ whole genome shotgun (WGS) entry which is preliminary data.</text>
</comment>
<feature type="domain" description="STAS" evidence="6">
    <location>
        <begin position="445"/>
        <end position="558"/>
    </location>
</feature>
<dbReference type="RefSeq" id="WP_094277461.1">
    <property type="nucleotide sequence ID" value="NZ_NQJF01000003.1"/>
</dbReference>
<feature type="transmembrane region" description="Helical" evidence="5">
    <location>
        <begin position="95"/>
        <end position="115"/>
    </location>
</feature>
<dbReference type="InterPro" id="IPR011547">
    <property type="entry name" value="SLC26A/SulP_dom"/>
</dbReference>
<dbReference type="PANTHER" id="PTHR11814">
    <property type="entry name" value="SULFATE TRANSPORTER"/>
    <property type="match status" value="1"/>
</dbReference>
<reference evidence="8 10" key="2">
    <citation type="submission" date="2019-03" db="EMBL/GenBank/DDBJ databases">
        <title>Genomic Encyclopedia of Archaeal and Bacterial Type Strains, Phase II (KMG-II): from individual species to whole genera.</title>
        <authorList>
            <person name="Goeker M."/>
        </authorList>
    </citation>
    <scope>NUCLEOTIDE SEQUENCE [LARGE SCALE GENOMIC DNA]</scope>
    <source>
        <strain evidence="8 10">DSM 15594</strain>
    </source>
</reference>
<evidence type="ECO:0000259" key="6">
    <source>
        <dbReference type="PROSITE" id="PS50801"/>
    </source>
</evidence>
<name>A0A235CP46_9GAMM</name>
<dbReference type="GO" id="GO:0055085">
    <property type="term" value="P:transmembrane transport"/>
    <property type="evidence" value="ECO:0007669"/>
    <property type="project" value="InterPro"/>
</dbReference>
<dbReference type="Pfam" id="PF01740">
    <property type="entry name" value="STAS"/>
    <property type="match status" value="1"/>
</dbReference>
<accession>A0A235CP46</accession>
<evidence type="ECO:0000313" key="10">
    <source>
        <dbReference type="Proteomes" id="UP000295058"/>
    </source>
</evidence>
<dbReference type="Pfam" id="PF00916">
    <property type="entry name" value="Sulfate_transp"/>
    <property type="match status" value="1"/>
</dbReference>
<feature type="transmembrane region" description="Helical" evidence="5">
    <location>
        <begin position="335"/>
        <end position="354"/>
    </location>
</feature>
<evidence type="ECO:0000256" key="1">
    <source>
        <dbReference type="ARBA" id="ARBA00004141"/>
    </source>
</evidence>
<feature type="transmembrane region" description="Helical" evidence="5">
    <location>
        <begin position="209"/>
        <end position="228"/>
    </location>
</feature>
<evidence type="ECO:0000313" key="9">
    <source>
        <dbReference type="Proteomes" id="UP000243640"/>
    </source>
</evidence>
<feature type="transmembrane region" description="Helical" evidence="5">
    <location>
        <begin position="165"/>
        <end position="188"/>
    </location>
</feature>
<keyword evidence="10" id="KW-1185">Reference proteome</keyword>
<dbReference type="SUPFAM" id="SSF52091">
    <property type="entry name" value="SpoIIaa-like"/>
    <property type="match status" value="1"/>
</dbReference>
<dbReference type="InterPro" id="IPR002645">
    <property type="entry name" value="STAS_dom"/>
</dbReference>
<dbReference type="GO" id="GO:0016020">
    <property type="term" value="C:membrane"/>
    <property type="evidence" value="ECO:0007669"/>
    <property type="project" value="UniProtKB-SubCell"/>
</dbReference>
<dbReference type="PROSITE" id="PS50801">
    <property type="entry name" value="STAS"/>
    <property type="match status" value="1"/>
</dbReference>
<dbReference type="InterPro" id="IPR001902">
    <property type="entry name" value="SLC26A/SulP_fam"/>
</dbReference>
<dbReference type="EMBL" id="NQJF01000003">
    <property type="protein sequence ID" value="OYD25635.1"/>
    <property type="molecule type" value="Genomic_DNA"/>
</dbReference>
<evidence type="ECO:0000313" key="7">
    <source>
        <dbReference type="EMBL" id="OYD25635.1"/>
    </source>
</evidence>
<dbReference type="OrthoDB" id="9769739at2"/>
<gene>
    <name evidence="7" type="ORF">B6S09_05335</name>
    <name evidence="8" type="ORF">LY04_00683</name>
</gene>
<feature type="transmembrane region" description="Helical" evidence="5">
    <location>
        <begin position="47"/>
        <end position="63"/>
    </location>
</feature>
<dbReference type="CDD" id="cd07042">
    <property type="entry name" value="STAS_SulP_like_sulfate_transporter"/>
    <property type="match status" value="1"/>
</dbReference>
<evidence type="ECO:0000256" key="5">
    <source>
        <dbReference type="SAM" id="Phobius"/>
    </source>
</evidence>
<evidence type="ECO:0000256" key="2">
    <source>
        <dbReference type="ARBA" id="ARBA00022692"/>
    </source>
</evidence>
<dbReference type="Gene3D" id="3.30.750.24">
    <property type="entry name" value="STAS domain"/>
    <property type="match status" value="1"/>
</dbReference>
<feature type="transmembrane region" description="Helical" evidence="5">
    <location>
        <begin position="21"/>
        <end position="41"/>
    </location>
</feature>
<comment type="subcellular location">
    <subcellularLocation>
        <location evidence="1">Membrane</location>
        <topology evidence="1">Multi-pass membrane protein</topology>
    </subcellularLocation>
</comment>
<organism evidence="7 9">
    <name type="scientific">Oceanimonas baumannii</name>
    <dbReference type="NCBI Taxonomy" id="129578"/>
    <lineage>
        <taxon>Bacteria</taxon>
        <taxon>Pseudomonadati</taxon>
        <taxon>Pseudomonadota</taxon>
        <taxon>Gammaproteobacteria</taxon>
        <taxon>Aeromonadales</taxon>
        <taxon>Aeromonadaceae</taxon>
        <taxon>Oceanimonas</taxon>
    </lineage>
</organism>